<evidence type="ECO:0000256" key="6">
    <source>
        <dbReference type="SAM" id="Phobius"/>
    </source>
</evidence>
<dbReference type="PANTHER" id="PTHR12649">
    <property type="entry name" value="PEPTIDYL-TRNA HYDROLASE 2"/>
    <property type="match status" value="1"/>
</dbReference>
<keyword evidence="6" id="KW-0812">Transmembrane</keyword>
<dbReference type="OrthoDB" id="1733656at2759"/>
<dbReference type="InterPro" id="IPR002833">
    <property type="entry name" value="PTH2"/>
</dbReference>
<evidence type="ECO:0000256" key="2">
    <source>
        <dbReference type="ARBA" id="ARBA00022801"/>
    </source>
</evidence>
<name>A0A8H3FCX1_9LECA</name>
<proteinExistence type="inferred from homology"/>
<dbReference type="EMBL" id="CAJPDT010000029">
    <property type="protein sequence ID" value="CAF9922113.1"/>
    <property type="molecule type" value="Genomic_DNA"/>
</dbReference>
<feature type="transmembrane region" description="Helical" evidence="6">
    <location>
        <begin position="12"/>
        <end position="31"/>
    </location>
</feature>
<dbReference type="GO" id="GO:0005829">
    <property type="term" value="C:cytosol"/>
    <property type="evidence" value="ECO:0007669"/>
    <property type="project" value="TreeGrafter"/>
</dbReference>
<dbReference type="AlphaFoldDB" id="A0A8H3FCX1"/>
<keyword evidence="8" id="KW-1185">Reference proteome</keyword>
<dbReference type="Proteomes" id="UP000664534">
    <property type="component" value="Unassembled WGS sequence"/>
</dbReference>
<gene>
    <name evidence="7" type="ORF">IMSHALPRED_005342</name>
</gene>
<evidence type="ECO:0000256" key="5">
    <source>
        <dbReference type="SAM" id="MobiDB-lite"/>
    </source>
</evidence>
<organism evidence="7 8">
    <name type="scientific">Imshaugia aleurites</name>
    <dbReference type="NCBI Taxonomy" id="172621"/>
    <lineage>
        <taxon>Eukaryota</taxon>
        <taxon>Fungi</taxon>
        <taxon>Dikarya</taxon>
        <taxon>Ascomycota</taxon>
        <taxon>Pezizomycotina</taxon>
        <taxon>Lecanoromycetes</taxon>
        <taxon>OSLEUM clade</taxon>
        <taxon>Lecanoromycetidae</taxon>
        <taxon>Lecanorales</taxon>
        <taxon>Lecanorineae</taxon>
        <taxon>Parmeliaceae</taxon>
        <taxon>Imshaugia</taxon>
    </lineage>
</organism>
<evidence type="ECO:0000313" key="8">
    <source>
        <dbReference type="Proteomes" id="UP000664534"/>
    </source>
</evidence>
<evidence type="ECO:0000313" key="7">
    <source>
        <dbReference type="EMBL" id="CAF9922113.1"/>
    </source>
</evidence>
<comment type="similarity">
    <text evidence="3">Belongs to the PTH2 family.</text>
</comment>
<feature type="region of interest" description="Disordered" evidence="5">
    <location>
        <begin position="40"/>
        <end position="139"/>
    </location>
</feature>
<dbReference type="PANTHER" id="PTHR12649:SF11">
    <property type="entry name" value="PEPTIDYL-TRNA HYDROLASE 2, MITOCHONDRIAL"/>
    <property type="match status" value="1"/>
</dbReference>
<dbReference type="InterPro" id="IPR023476">
    <property type="entry name" value="Pep_tRNA_hydro_II_dom_sf"/>
</dbReference>
<dbReference type="SUPFAM" id="SSF102462">
    <property type="entry name" value="Peptidyl-tRNA hydrolase II"/>
    <property type="match status" value="2"/>
</dbReference>
<comment type="catalytic activity">
    <reaction evidence="4">
        <text>an N-acyl-L-alpha-aminoacyl-tRNA + H2O = an N-acyl-L-amino acid + a tRNA + H(+)</text>
        <dbReference type="Rhea" id="RHEA:54448"/>
        <dbReference type="Rhea" id="RHEA-COMP:10123"/>
        <dbReference type="Rhea" id="RHEA-COMP:13883"/>
        <dbReference type="ChEBI" id="CHEBI:15377"/>
        <dbReference type="ChEBI" id="CHEBI:15378"/>
        <dbReference type="ChEBI" id="CHEBI:59874"/>
        <dbReference type="ChEBI" id="CHEBI:78442"/>
        <dbReference type="ChEBI" id="CHEBI:138191"/>
        <dbReference type="EC" id="3.1.1.29"/>
    </reaction>
</comment>
<comment type="caution">
    <text evidence="7">The sequence shown here is derived from an EMBL/GenBank/DDBJ whole genome shotgun (WGS) entry which is preliminary data.</text>
</comment>
<dbReference type="Pfam" id="PF01981">
    <property type="entry name" value="PTH2"/>
    <property type="match status" value="2"/>
</dbReference>
<keyword evidence="6" id="KW-0472">Membrane</keyword>
<evidence type="ECO:0000256" key="4">
    <source>
        <dbReference type="ARBA" id="ARBA00048707"/>
    </source>
</evidence>
<dbReference type="Gene3D" id="3.40.1490.10">
    <property type="entry name" value="Bit1"/>
    <property type="match status" value="1"/>
</dbReference>
<feature type="compositionally biased region" description="Basic and acidic residues" evidence="5">
    <location>
        <begin position="234"/>
        <end position="252"/>
    </location>
</feature>
<feature type="compositionally biased region" description="Low complexity" evidence="5">
    <location>
        <begin position="62"/>
        <end position="84"/>
    </location>
</feature>
<keyword evidence="2" id="KW-0378">Hydrolase</keyword>
<feature type="compositionally biased region" description="Acidic residues" evidence="5">
    <location>
        <begin position="113"/>
        <end position="134"/>
    </location>
</feature>
<keyword evidence="6" id="KW-1133">Transmembrane helix</keyword>
<protein>
    <recommendedName>
        <fullName evidence="1">peptidyl-tRNA hydrolase</fullName>
        <ecNumber evidence="1">3.1.1.29</ecNumber>
    </recommendedName>
</protein>
<evidence type="ECO:0000256" key="1">
    <source>
        <dbReference type="ARBA" id="ARBA00013260"/>
    </source>
</evidence>
<evidence type="ECO:0000256" key="3">
    <source>
        <dbReference type="ARBA" id="ARBA00038050"/>
    </source>
</evidence>
<dbReference type="GO" id="GO:0004045">
    <property type="term" value="F:peptidyl-tRNA hydrolase activity"/>
    <property type="evidence" value="ECO:0007669"/>
    <property type="project" value="UniProtKB-EC"/>
</dbReference>
<reference evidence="7" key="1">
    <citation type="submission" date="2021-03" db="EMBL/GenBank/DDBJ databases">
        <authorList>
            <person name="Tagirdzhanova G."/>
        </authorList>
    </citation>
    <scope>NUCLEOTIDE SEQUENCE</scope>
</reference>
<dbReference type="EC" id="3.1.1.29" evidence="1"/>
<sequence length="308" mass="32396">MTTLPDRPPPSTASYILATFIVAACAGYFLGQASSIGLFSSSYKSSSSSSSKSKSKSKSKHPPSSSSSTSNKSNANSKPSWPNSYDVTLHPDTSDEELMTRLKGGKKRRVKDSEDEESESESSESSESESGMEGEEQRAQELGLGEFNTFADNSEECKMVLVVRTDLGMGKGKIAAQCAHAALANYTALLSSSPSPSHTHPLLRRWAATGQAKIALQAPEAQPKSGGETQPKSKSGDDAQRESGDAQRESGEAQLELLRRKAVELGLCARIVRDAGRTQVASGSATVLGVGPGPRGVVDGVTGGLRLL</sequence>
<feature type="compositionally biased region" description="Low complexity" evidence="5">
    <location>
        <begin position="40"/>
        <end position="52"/>
    </location>
</feature>
<dbReference type="PROSITE" id="PS51257">
    <property type="entry name" value="PROKAR_LIPOPROTEIN"/>
    <property type="match status" value="1"/>
</dbReference>
<accession>A0A8H3FCX1</accession>
<feature type="region of interest" description="Disordered" evidence="5">
    <location>
        <begin position="217"/>
        <end position="252"/>
    </location>
</feature>